<name>A0ACB8FGY7_9SAUR</name>
<dbReference type="EMBL" id="CM037617">
    <property type="protein sequence ID" value="KAH8004492.1"/>
    <property type="molecule type" value="Genomic_DNA"/>
</dbReference>
<dbReference type="Proteomes" id="UP000827872">
    <property type="component" value="Linkage Group LG04"/>
</dbReference>
<accession>A0ACB8FGY7</accession>
<protein>
    <submittedName>
        <fullName evidence="1">Uncharacterized protein</fullName>
    </submittedName>
</protein>
<evidence type="ECO:0000313" key="1">
    <source>
        <dbReference type="EMBL" id="KAH8004492.1"/>
    </source>
</evidence>
<sequence length="269" mass="29378">MFAPFRLRRAGRLRPRDAGASNARGQQQSCEYIVRKAKGRGGIQGAQERLRIGKAPPNGDGSAPHVAGRRANEKAPPGGSGPRVHPQVGAGEGDLSKVSPSPRRVRGSPGRAMNAEDQYYASSQLYKEPCAFQRSQPQDYSPSPPACLYMGRQQQPAPEPPYPGALGGLEQGSPPDISPYEVPPITEDPGLSHLHHHPHQHPPHHYPQLPHPHPEALPFGDGMEAGALEEPRAPLPFPWMKSTKAHAWKGHWSVAGAVRKKTCNTRWWR</sequence>
<gene>
    <name evidence="1" type="ORF">K3G42_012628</name>
</gene>
<evidence type="ECO:0000313" key="2">
    <source>
        <dbReference type="Proteomes" id="UP000827872"/>
    </source>
</evidence>
<keyword evidence="2" id="KW-1185">Reference proteome</keyword>
<reference evidence="1" key="1">
    <citation type="submission" date="2021-08" db="EMBL/GenBank/DDBJ databases">
        <title>The first chromosome-level gecko genome reveals the dynamic sex chromosomes of Neotropical dwarf geckos (Sphaerodactylidae: Sphaerodactylus).</title>
        <authorList>
            <person name="Pinto B.J."/>
            <person name="Keating S.E."/>
            <person name="Gamble T."/>
        </authorList>
    </citation>
    <scope>NUCLEOTIDE SEQUENCE</scope>
    <source>
        <strain evidence="1">TG3544</strain>
    </source>
</reference>
<proteinExistence type="predicted"/>
<organism evidence="1 2">
    <name type="scientific">Sphaerodactylus townsendi</name>
    <dbReference type="NCBI Taxonomy" id="933632"/>
    <lineage>
        <taxon>Eukaryota</taxon>
        <taxon>Metazoa</taxon>
        <taxon>Chordata</taxon>
        <taxon>Craniata</taxon>
        <taxon>Vertebrata</taxon>
        <taxon>Euteleostomi</taxon>
        <taxon>Lepidosauria</taxon>
        <taxon>Squamata</taxon>
        <taxon>Bifurcata</taxon>
        <taxon>Gekkota</taxon>
        <taxon>Sphaerodactylidae</taxon>
        <taxon>Sphaerodactylus</taxon>
    </lineage>
</organism>
<comment type="caution">
    <text evidence="1">The sequence shown here is derived from an EMBL/GenBank/DDBJ whole genome shotgun (WGS) entry which is preliminary data.</text>
</comment>